<keyword evidence="2" id="KW-0378">Hydrolase</keyword>
<dbReference type="NCBIfam" id="TIGR00369">
    <property type="entry name" value="unchar_dom_1"/>
    <property type="match status" value="1"/>
</dbReference>
<organism evidence="4 5">
    <name type="scientific">Desulfofarcimen acetoxidans (strain ATCC 49208 / DSM 771 / KCTC 5769 / VKM B-1644 / 5575)</name>
    <name type="common">Desulfotomaculum acetoxidans</name>
    <dbReference type="NCBI Taxonomy" id="485916"/>
    <lineage>
        <taxon>Bacteria</taxon>
        <taxon>Bacillati</taxon>
        <taxon>Bacillota</taxon>
        <taxon>Clostridia</taxon>
        <taxon>Eubacteriales</taxon>
        <taxon>Peptococcaceae</taxon>
        <taxon>Desulfofarcimen</taxon>
    </lineage>
</organism>
<dbReference type="eggNOG" id="COG2050">
    <property type="taxonomic scope" value="Bacteria"/>
</dbReference>
<dbReference type="Pfam" id="PF03061">
    <property type="entry name" value="4HBT"/>
    <property type="match status" value="1"/>
</dbReference>
<evidence type="ECO:0000313" key="4">
    <source>
        <dbReference type="EMBL" id="ACV64236.1"/>
    </source>
</evidence>
<dbReference type="Proteomes" id="UP000002217">
    <property type="component" value="Chromosome"/>
</dbReference>
<dbReference type="HOGENOM" id="CLU_089876_3_3_9"/>
<dbReference type="InterPro" id="IPR029069">
    <property type="entry name" value="HotDog_dom_sf"/>
</dbReference>
<proteinExistence type="inferred from homology"/>
<dbReference type="STRING" id="485916.Dtox_3519"/>
<dbReference type="PANTHER" id="PTHR21660:SF1">
    <property type="entry name" value="ACYL-COENZYME A THIOESTERASE 13"/>
    <property type="match status" value="1"/>
</dbReference>
<name>C8VVU9_DESAS</name>
<evidence type="ECO:0000313" key="5">
    <source>
        <dbReference type="Proteomes" id="UP000002217"/>
    </source>
</evidence>
<dbReference type="InterPro" id="IPR039298">
    <property type="entry name" value="ACOT13"/>
</dbReference>
<dbReference type="KEGG" id="dae:Dtox_3519"/>
<dbReference type="OrthoDB" id="328435at2"/>
<dbReference type="InterPro" id="IPR006683">
    <property type="entry name" value="Thioestr_dom"/>
</dbReference>
<dbReference type="CDD" id="cd03443">
    <property type="entry name" value="PaaI_thioesterase"/>
    <property type="match status" value="1"/>
</dbReference>
<comment type="similarity">
    <text evidence="1">Belongs to the thioesterase PaaI family.</text>
</comment>
<evidence type="ECO:0000256" key="1">
    <source>
        <dbReference type="ARBA" id="ARBA00008324"/>
    </source>
</evidence>
<dbReference type="Gene3D" id="3.10.129.10">
    <property type="entry name" value="Hotdog Thioesterase"/>
    <property type="match status" value="1"/>
</dbReference>
<reference evidence="4 5" key="1">
    <citation type="journal article" date="2009" name="Stand. Genomic Sci.">
        <title>Complete genome sequence of Desulfotomaculum acetoxidans type strain (5575).</title>
        <authorList>
            <person name="Spring S."/>
            <person name="Lapidus A."/>
            <person name="Schroder M."/>
            <person name="Gleim D."/>
            <person name="Sims D."/>
            <person name="Meincke L."/>
            <person name="Glavina Del Rio T."/>
            <person name="Tice H."/>
            <person name="Copeland A."/>
            <person name="Cheng J.F."/>
            <person name="Lucas S."/>
            <person name="Chen F."/>
            <person name="Nolan M."/>
            <person name="Bruce D."/>
            <person name="Goodwin L."/>
            <person name="Pitluck S."/>
            <person name="Ivanova N."/>
            <person name="Mavromatis K."/>
            <person name="Mikhailova N."/>
            <person name="Pati A."/>
            <person name="Chen A."/>
            <person name="Palaniappan K."/>
            <person name="Land M."/>
            <person name="Hauser L."/>
            <person name="Chang Y.J."/>
            <person name="Jeffries C.D."/>
            <person name="Chain P."/>
            <person name="Saunders E."/>
            <person name="Brettin T."/>
            <person name="Detter J.C."/>
            <person name="Goker M."/>
            <person name="Bristow J."/>
            <person name="Eisen J.A."/>
            <person name="Markowitz V."/>
            <person name="Hugenholtz P."/>
            <person name="Kyrpides N.C."/>
            <person name="Klenk H.P."/>
            <person name="Han C."/>
        </authorList>
    </citation>
    <scope>NUCLEOTIDE SEQUENCE [LARGE SCALE GENOMIC DNA]</scope>
    <source>
        <strain evidence="5">ATCC 49208 / DSM 771 / VKM B-1644</strain>
    </source>
</reference>
<dbReference type="AlphaFoldDB" id="C8VVU9"/>
<evidence type="ECO:0000259" key="3">
    <source>
        <dbReference type="Pfam" id="PF03061"/>
    </source>
</evidence>
<dbReference type="EMBL" id="CP001720">
    <property type="protein sequence ID" value="ACV64236.1"/>
    <property type="molecule type" value="Genomic_DNA"/>
</dbReference>
<sequence>MHTVSIEDNLDTELCKNIMDFHSSNQFARLLGIELIRLGNGYSGFIFQAEKDHTNPYGIIHGGVTATLGDIAMACALRTRGIQVITAELTVNYVSPGNTGVELEITGQALHLGKTVCLAEFSVHDNEKNHLIASGRGIFISRGKFIQTI</sequence>
<dbReference type="PANTHER" id="PTHR21660">
    <property type="entry name" value="THIOESTERASE SUPERFAMILY MEMBER-RELATED"/>
    <property type="match status" value="1"/>
</dbReference>
<keyword evidence="5" id="KW-1185">Reference proteome</keyword>
<feature type="domain" description="Thioesterase" evidence="3">
    <location>
        <begin position="57"/>
        <end position="127"/>
    </location>
</feature>
<protein>
    <submittedName>
        <fullName evidence="4">Thioesterase superfamily protein</fullName>
    </submittedName>
</protein>
<gene>
    <name evidence="4" type="ordered locus">Dtox_3519</name>
</gene>
<dbReference type="SUPFAM" id="SSF54637">
    <property type="entry name" value="Thioesterase/thiol ester dehydrase-isomerase"/>
    <property type="match status" value="1"/>
</dbReference>
<accession>C8VVU9</accession>
<dbReference type="InterPro" id="IPR003736">
    <property type="entry name" value="PAAI_dom"/>
</dbReference>
<dbReference type="RefSeq" id="WP_015758926.1">
    <property type="nucleotide sequence ID" value="NC_013216.1"/>
</dbReference>
<dbReference type="GO" id="GO:0047617">
    <property type="term" value="F:fatty acyl-CoA hydrolase activity"/>
    <property type="evidence" value="ECO:0007669"/>
    <property type="project" value="InterPro"/>
</dbReference>
<evidence type="ECO:0000256" key="2">
    <source>
        <dbReference type="ARBA" id="ARBA00022801"/>
    </source>
</evidence>